<dbReference type="STRING" id="417292.SAMN05421806_109123"/>
<dbReference type="PROSITE" id="PS50921">
    <property type="entry name" value="ANTAR"/>
    <property type="match status" value="1"/>
</dbReference>
<sequence length="248" mass="26758">MPLHGNDRPDASRLVDLLLDTETLDGFLTALAEQASSLAPRADGCGITLQRAGRFVTVTSVGKTARELDERQYGLDDGPCLQALRTGKEVHVGDLMDEDRWGPYPAHAVATGTRSSSSFPIAAHSDTAGALNLYCPEAHGLDDVDRSALRALAAEATGAIELAQRMAQSRQFTEDIQQALRNRGVIDQAVGIIIAQQRCTADEAFAILRSTSQNRNVKLRDLCADLITRVTGHPPQPPPDFRPRPPEG</sequence>
<keyword evidence="1" id="KW-0808">Transferase</keyword>
<name>A0A1G9DBC4_9ACTN</name>
<dbReference type="SUPFAM" id="SSF55781">
    <property type="entry name" value="GAF domain-like"/>
    <property type="match status" value="1"/>
</dbReference>
<dbReference type="Proteomes" id="UP000199155">
    <property type="component" value="Unassembled WGS sequence"/>
</dbReference>
<evidence type="ECO:0000313" key="7">
    <source>
        <dbReference type="EMBL" id="SDK61115.1"/>
    </source>
</evidence>
<evidence type="ECO:0000256" key="5">
    <source>
        <dbReference type="SAM" id="MobiDB-lite"/>
    </source>
</evidence>
<dbReference type="SMART" id="SM00065">
    <property type="entry name" value="GAF"/>
    <property type="match status" value="1"/>
</dbReference>
<gene>
    <name evidence="7" type="ORF">SAMN05421806_109123</name>
</gene>
<dbReference type="PIRSF" id="PIRSF036625">
    <property type="entry name" value="GAF_ANTAR"/>
    <property type="match status" value="1"/>
</dbReference>
<keyword evidence="8" id="KW-1185">Reference proteome</keyword>
<evidence type="ECO:0000256" key="1">
    <source>
        <dbReference type="ARBA" id="ARBA00022679"/>
    </source>
</evidence>
<dbReference type="EMBL" id="FNFF01000009">
    <property type="protein sequence ID" value="SDK61115.1"/>
    <property type="molecule type" value="Genomic_DNA"/>
</dbReference>
<dbReference type="GO" id="GO:0016301">
    <property type="term" value="F:kinase activity"/>
    <property type="evidence" value="ECO:0007669"/>
    <property type="project" value="UniProtKB-KW"/>
</dbReference>
<evidence type="ECO:0000259" key="6">
    <source>
        <dbReference type="PROSITE" id="PS50921"/>
    </source>
</evidence>
<organism evidence="7 8">
    <name type="scientific">Streptomyces indicus</name>
    <dbReference type="NCBI Taxonomy" id="417292"/>
    <lineage>
        <taxon>Bacteria</taxon>
        <taxon>Bacillati</taxon>
        <taxon>Actinomycetota</taxon>
        <taxon>Actinomycetes</taxon>
        <taxon>Kitasatosporales</taxon>
        <taxon>Streptomycetaceae</taxon>
        <taxon>Streptomyces</taxon>
    </lineage>
</organism>
<feature type="domain" description="ANTAR" evidence="6">
    <location>
        <begin position="166"/>
        <end position="227"/>
    </location>
</feature>
<dbReference type="OrthoDB" id="3688893at2"/>
<dbReference type="Pfam" id="PF03861">
    <property type="entry name" value="ANTAR"/>
    <property type="match status" value="1"/>
</dbReference>
<evidence type="ECO:0000256" key="2">
    <source>
        <dbReference type="ARBA" id="ARBA00022777"/>
    </source>
</evidence>
<reference evidence="7 8" key="1">
    <citation type="submission" date="2016-10" db="EMBL/GenBank/DDBJ databases">
        <authorList>
            <person name="de Groot N.N."/>
        </authorList>
    </citation>
    <scope>NUCLEOTIDE SEQUENCE [LARGE SCALE GENOMIC DNA]</scope>
    <source>
        <strain evidence="7 8">CGMCC 4.5727</strain>
    </source>
</reference>
<dbReference type="SUPFAM" id="SSF52172">
    <property type="entry name" value="CheY-like"/>
    <property type="match status" value="1"/>
</dbReference>
<keyword evidence="3" id="KW-0805">Transcription regulation</keyword>
<accession>A0A1G9DBC4</accession>
<dbReference type="InterPro" id="IPR012074">
    <property type="entry name" value="GAF_ANTAR"/>
</dbReference>
<dbReference type="InterPro" id="IPR003018">
    <property type="entry name" value="GAF"/>
</dbReference>
<protein>
    <submittedName>
        <fullName evidence="7">GAF domain-containing protein</fullName>
    </submittedName>
</protein>
<dbReference type="AlphaFoldDB" id="A0A1G9DBC4"/>
<keyword evidence="2" id="KW-0418">Kinase</keyword>
<dbReference type="InterPro" id="IPR011006">
    <property type="entry name" value="CheY-like_superfamily"/>
</dbReference>
<dbReference type="RefSeq" id="WP_093612962.1">
    <property type="nucleotide sequence ID" value="NZ_FNFF01000009.1"/>
</dbReference>
<dbReference type="SMART" id="SM01012">
    <property type="entry name" value="ANTAR"/>
    <property type="match status" value="1"/>
</dbReference>
<keyword evidence="4" id="KW-0804">Transcription</keyword>
<dbReference type="InterPro" id="IPR029016">
    <property type="entry name" value="GAF-like_dom_sf"/>
</dbReference>
<dbReference type="InterPro" id="IPR036388">
    <property type="entry name" value="WH-like_DNA-bd_sf"/>
</dbReference>
<proteinExistence type="predicted"/>
<evidence type="ECO:0000256" key="3">
    <source>
        <dbReference type="ARBA" id="ARBA00023015"/>
    </source>
</evidence>
<evidence type="ECO:0000256" key="4">
    <source>
        <dbReference type="ARBA" id="ARBA00023163"/>
    </source>
</evidence>
<feature type="region of interest" description="Disordered" evidence="5">
    <location>
        <begin position="229"/>
        <end position="248"/>
    </location>
</feature>
<dbReference type="InterPro" id="IPR005561">
    <property type="entry name" value="ANTAR"/>
</dbReference>
<dbReference type="Gene3D" id="3.30.450.40">
    <property type="match status" value="1"/>
</dbReference>
<dbReference type="GO" id="GO:0003723">
    <property type="term" value="F:RNA binding"/>
    <property type="evidence" value="ECO:0007669"/>
    <property type="project" value="InterPro"/>
</dbReference>
<evidence type="ECO:0000313" key="8">
    <source>
        <dbReference type="Proteomes" id="UP000199155"/>
    </source>
</evidence>
<dbReference type="Pfam" id="PF13185">
    <property type="entry name" value="GAF_2"/>
    <property type="match status" value="1"/>
</dbReference>
<dbReference type="Gene3D" id="1.10.10.10">
    <property type="entry name" value="Winged helix-like DNA-binding domain superfamily/Winged helix DNA-binding domain"/>
    <property type="match status" value="1"/>
</dbReference>